<name>A0AAV4NK14_CAEEX</name>
<accession>A0AAV4NK14</accession>
<dbReference type="EMBL" id="BPLR01003392">
    <property type="protein sequence ID" value="GIX84056.1"/>
    <property type="molecule type" value="Genomic_DNA"/>
</dbReference>
<dbReference type="Proteomes" id="UP001054945">
    <property type="component" value="Unassembled WGS sequence"/>
</dbReference>
<gene>
    <name evidence="1" type="ORF">CEXT_524271</name>
</gene>
<proteinExistence type="predicted"/>
<evidence type="ECO:0000313" key="2">
    <source>
        <dbReference type="Proteomes" id="UP001054945"/>
    </source>
</evidence>
<comment type="caution">
    <text evidence="1">The sequence shown here is derived from an EMBL/GenBank/DDBJ whole genome shotgun (WGS) entry which is preliminary data.</text>
</comment>
<dbReference type="AlphaFoldDB" id="A0AAV4NK14"/>
<feature type="non-terminal residue" evidence="1">
    <location>
        <position position="1"/>
    </location>
</feature>
<organism evidence="1 2">
    <name type="scientific">Caerostris extrusa</name>
    <name type="common">Bark spider</name>
    <name type="synonym">Caerostris bankana</name>
    <dbReference type="NCBI Taxonomy" id="172846"/>
    <lineage>
        <taxon>Eukaryota</taxon>
        <taxon>Metazoa</taxon>
        <taxon>Ecdysozoa</taxon>
        <taxon>Arthropoda</taxon>
        <taxon>Chelicerata</taxon>
        <taxon>Arachnida</taxon>
        <taxon>Araneae</taxon>
        <taxon>Araneomorphae</taxon>
        <taxon>Entelegynae</taxon>
        <taxon>Araneoidea</taxon>
        <taxon>Araneidae</taxon>
        <taxon>Caerostris</taxon>
    </lineage>
</organism>
<keyword evidence="2" id="KW-1185">Reference proteome</keyword>
<evidence type="ECO:0000313" key="1">
    <source>
        <dbReference type="EMBL" id="GIX84056.1"/>
    </source>
</evidence>
<reference evidence="1 2" key="1">
    <citation type="submission" date="2021-06" db="EMBL/GenBank/DDBJ databases">
        <title>Caerostris extrusa draft genome.</title>
        <authorList>
            <person name="Kono N."/>
            <person name="Arakawa K."/>
        </authorList>
    </citation>
    <scope>NUCLEOTIDE SEQUENCE [LARGE SCALE GENOMIC DNA]</scope>
</reference>
<sequence>GALNVKHPYTPPEPPNLSNQLSHSLDSLACVSLPANWGIKSHTLSFLNTFASCSKTELISHKYKKKLQAVTLSSCSCKWMNADNAAGISVMGSMKRESQRKIRCFSRRERTESENFSFHLPLANGKSDAESLIAPATADVTTSFISPIVPQFDLALFAYKELPSNEKIRQRRTRRAKIND</sequence>
<protein>
    <submittedName>
        <fullName evidence="1">Uncharacterized protein</fullName>
    </submittedName>
</protein>